<feature type="region of interest" description="Disordered" evidence="1">
    <location>
        <begin position="306"/>
        <end position="327"/>
    </location>
</feature>
<dbReference type="PANTHER" id="PTHR23026">
    <property type="entry name" value="NADPH NITROREDUCTASE"/>
    <property type="match status" value="1"/>
</dbReference>
<gene>
    <name evidence="2" type="ORF">EIL87_00015</name>
</gene>
<organism evidence="2 3">
    <name type="scientific">Saccharopolyspora rhizosphaerae</name>
    <dbReference type="NCBI Taxonomy" id="2492662"/>
    <lineage>
        <taxon>Bacteria</taxon>
        <taxon>Bacillati</taxon>
        <taxon>Actinomycetota</taxon>
        <taxon>Actinomycetes</taxon>
        <taxon>Pseudonocardiales</taxon>
        <taxon>Pseudonocardiaceae</taxon>
        <taxon>Saccharopolyspora</taxon>
    </lineage>
</organism>
<dbReference type="EMBL" id="RSAA01000001">
    <property type="protein sequence ID" value="RRO20332.1"/>
    <property type="molecule type" value="Genomic_DNA"/>
</dbReference>
<dbReference type="RefSeq" id="WP_125088034.1">
    <property type="nucleotide sequence ID" value="NZ_RSAA01000001.1"/>
</dbReference>
<dbReference type="OrthoDB" id="8156917at2"/>
<dbReference type="Gene3D" id="3.40.109.10">
    <property type="entry name" value="NADH Oxidase"/>
    <property type="match status" value="1"/>
</dbReference>
<feature type="compositionally biased region" description="Basic and acidic residues" evidence="1">
    <location>
        <begin position="129"/>
        <end position="143"/>
    </location>
</feature>
<dbReference type="Gene3D" id="3.40.109.30">
    <property type="entry name" value="putative nitroreductase (tm1586), domain 2"/>
    <property type="match status" value="1"/>
</dbReference>
<comment type="caution">
    <text evidence="2">The sequence shown here is derived from an EMBL/GenBank/DDBJ whole genome shotgun (WGS) entry which is preliminary data.</text>
</comment>
<dbReference type="SUPFAM" id="SSF55469">
    <property type="entry name" value="FMN-dependent nitroreductase-like"/>
    <property type="match status" value="2"/>
</dbReference>
<accession>A0A3R8PAG4</accession>
<evidence type="ECO:0000313" key="2">
    <source>
        <dbReference type="EMBL" id="RRO20332.1"/>
    </source>
</evidence>
<dbReference type="InterPro" id="IPR000415">
    <property type="entry name" value="Nitroreductase-like"/>
</dbReference>
<dbReference type="GO" id="GO:0016491">
    <property type="term" value="F:oxidoreductase activity"/>
    <property type="evidence" value="ECO:0007669"/>
    <property type="project" value="InterPro"/>
</dbReference>
<evidence type="ECO:0000313" key="3">
    <source>
        <dbReference type="Proteomes" id="UP000274515"/>
    </source>
</evidence>
<dbReference type="Proteomes" id="UP000274515">
    <property type="component" value="Unassembled WGS sequence"/>
</dbReference>
<proteinExistence type="predicted"/>
<reference evidence="2 3" key="1">
    <citation type="submission" date="2018-11" db="EMBL/GenBank/DDBJ databases">
        <title>Saccharopolyspora rhizosphaerae sp. nov., an actinomycete isolated from rhizosphere soil in Thailand.</title>
        <authorList>
            <person name="Intra B."/>
            <person name="Euanorasetr J."/>
            <person name="Take A."/>
            <person name="Inahashi Y."/>
            <person name="Mori M."/>
            <person name="Panbangred W."/>
            <person name="Matsumoto A."/>
        </authorList>
    </citation>
    <scope>NUCLEOTIDE SEQUENCE [LARGE SCALE GENOMIC DNA]</scope>
    <source>
        <strain evidence="2 3">H219</strain>
    </source>
</reference>
<sequence>MTSFPTALGLSAEQTEHVIRCAGLAPSLHNRQPWRFRLADHVIEVHADPQRRLPATDPDDRELRLACGAALLNLRLALEHVGVRPIVDPPSQMGAPTVLAEVRSGGKTTQPPGERALYEAIPRRRNNRRPYEERQVPSADRHALGSAAQWEQGWLHLLTRGELDQFSELVHRAHRLQLADERFRVELERWTGRPREVHEGVPAAAAGPQPEPQDLWVVRDFSGGTAPQRVAGKDFEREPLLAVLCSYHDSRADDVRAGQALQRVLLTACSRGLQSSLLSQVPEVPQTREDLRRMLGGSLQPQAVLRFGYGSPTPRTPRREPADLLLQ</sequence>
<dbReference type="InterPro" id="IPR050627">
    <property type="entry name" value="Nitroreductase/BluB"/>
</dbReference>
<feature type="region of interest" description="Disordered" evidence="1">
    <location>
        <begin position="122"/>
        <end position="143"/>
    </location>
</feature>
<protein>
    <submittedName>
        <fullName evidence="2">Nitroreductase</fullName>
    </submittedName>
</protein>
<dbReference type="NCBIfam" id="NF047509">
    <property type="entry name" value="Rv3131_FMN_oxido"/>
    <property type="match status" value="1"/>
</dbReference>
<evidence type="ECO:0000256" key="1">
    <source>
        <dbReference type="SAM" id="MobiDB-lite"/>
    </source>
</evidence>
<feature type="compositionally biased region" description="Basic and acidic residues" evidence="1">
    <location>
        <begin position="317"/>
        <end position="327"/>
    </location>
</feature>
<name>A0A3R8PAG4_9PSEU</name>
<keyword evidence="3" id="KW-1185">Reference proteome</keyword>
<dbReference type="AlphaFoldDB" id="A0A3R8PAG4"/>
<dbReference type="PANTHER" id="PTHR23026:SF123">
    <property type="entry name" value="NAD(P)H NITROREDUCTASE RV3131-RELATED"/>
    <property type="match status" value="1"/>
</dbReference>